<name>A0A941EHQ8_9ACTN</name>
<dbReference type="PROSITE" id="PS50977">
    <property type="entry name" value="HTH_TETR_2"/>
    <property type="match status" value="1"/>
</dbReference>
<dbReference type="Pfam" id="PF00440">
    <property type="entry name" value="TetR_N"/>
    <property type="match status" value="1"/>
</dbReference>
<evidence type="ECO:0000313" key="5">
    <source>
        <dbReference type="EMBL" id="MBR7831692.1"/>
    </source>
</evidence>
<organism evidence="5 6">
    <name type="scientific">Actinospica durhamensis</name>
    <dbReference type="NCBI Taxonomy" id="1508375"/>
    <lineage>
        <taxon>Bacteria</taxon>
        <taxon>Bacillati</taxon>
        <taxon>Actinomycetota</taxon>
        <taxon>Actinomycetes</taxon>
        <taxon>Catenulisporales</taxon>
        <taxon>Actinospicaceae</taxon>
        <taxon>Actinospica</taxon>
    </lineage>
</organism>
<feature type="DNA-binding region" description="H-T-H motif" evidence="2">
    <location>
        <begin position="45"/>
        <end position="64"/>
    </location>
</feature>
<evidence type="ECO:0000259" key="4">
    <source>
        <dbReference type="PROSITE" id="PS50977"/>
    </source>
</evidence>
<dbReference type="InterPro" id="IPR023772">
    <property type="entry name" value="DNA-bd_HTH_TetR-type_CS"/>
</dbReference>
<dbReference type="GO" id="GO:0000976">
    <property type="term" value="F:transcription cis-regulatory region binding"/>
    <property type="evidence" value="ECO:0007669"/>
    <property type="project" value="TreeGrafter"/>
</dbReference>
<keyword evidence="6" id="KW-1185">Reference proteome</keyword>
<feature type="domain" description="HTH tetR-type" evidence="4">
    <location>
        <begin position="22"/>
        <end position="82"/>
    </location>
</feature>
<sequence>MSDGDGGESVARATRRTRRSAAERRGEILAAARGLFAERGFHGTTTRDLAAAADINDALLYRYFANKQEILEALVDEAVAVFESAPAVPRDAPIPLEQLLTFAGLGFIERARTNLDLLTILIADSRALADDTRFVAFIDRAATGLAEHVDRAGGGTGTDAGLHAGYLTARAYFGALISFVLLQDQLGLDRIRPLDATEYVSHLARATSLAVEAEGRGAP</sequence>
<evidence type="ECO:0000256" key="3">
    <source>
        <dbReference type="SAM" id="MobiDB-lite"/>
    </source>
</evidence>
<dbReference type="AlphaFoldDB" id="A0A941EHQ8"/>
<dbReference type="GO" id="GO:0003700">
    <property type="term" value="F:DNA-binding transcription factor activity"/>
    <property type="evidence" value="ECO:0007669"/>
    <property type="project" value="TreeGrafter"/>
</dbReference>
<dbReference type="PRINTS" id="PR00455">
    <property type="entry name" value="HTHTETR"/>
</dbReference>
<dbReference type="InterPro" id="IPR050109">
    <property type="entry name" value="HTH-type_TetR-like_transc_reg"/>
</dbReference>
<dbReference type="InterPro" id="IPR009057">
    <property type="entry name" value="Homeodomain-like_sf"/>
</dbReference>
<dbReference type="EMBL" id="JAGSOG010000001">
    <property type="protein sequence ID" value="MBR7831692.1"/>
    <property type="molecule type" value="Genomic_DNA"/>
</dbReference>
<dbReference type="PANTHER" id="PTHR30055">
    <property type="entry name" value="HTH-TYPE TRANSCRIPTIONAL REGULATOR RUTR"/>
    <property type="match status" value="1"/>
</dbReference>
<gene>
    <name evidence="5" type="ORF">KDL01_00380</name>
</gene>
<protein>
    <submittedName>
        <fullName evidence="5">TetR/AcrR family transcriptional regulator</fullName>
    </submittedName>
</protein>
<dbReference type="RefSeq" id="WP_212526222.1">
    <property type="nucleotide sequence ID" value="NZ_JAGSOG010000001.1"/>
</dbReference>
<accession>A0A941EHQ8</accession>
<comment type="caution">
    <text evidence="5">The sequence shown here is derived from an EMBL/GenBank/DDBJ whole genome shotgun (WGS) entry which is preliminary data.</text>
</comment>
<dbReference type="InterPro" id="IPR001647">
    <property type="entry name" value="HTH_TetR"/>
</dbReference>
<dbReference type="Proteomes" id="UP000675781">
    <property type="component" value="Unassembled WGS sequence"/>
</dbReference>
<reference evidence="5" key="1">
    <citation type="submission" date="2021-04" db="EMBL/GenBank/DDBJ databases">
        <title>Genome based classification of Actinospica acidithermotolerans sp. nov., an actinobacterium isolated from an Indonesian hot spring.</title>
        <authorList>
            <person name="Kusuma A.B."/>
            <person name="Putra K.E."/>
            <person name="Nafisah S."/>
            <person name="Loh J."/>
            <person name="Nouioui I."/>
            <person name="Goodfellow M."/>
        </authorList>
    </citation>
    <scope>NUCLEOTIDE SEQUENCE</scope>
    <source>
        <strain evidence="5">CSCA 57</strain>
    </source>
</reference>
<dbReference type="PROSITE" id="PS01081">
    <property type="entry name" value="HTH_TETR_1"/>
    <property type="match status" value="1"/>
</dbReference>
<proteinExistence type="predicted"/>
<feature type="region of interest" description="Disordered" evidence="3">
    <location>
        <begin position="1"/>
        <end position="21"/>
    </location>
</feature>
<keyword evidence="1 2" id="KW-0238">DNA-binding</keyword>
<dbReference type="PANTHER" id="PTHR30055:SF226">
    <property type="entry name" value="HTH-TYPE TRANSCRIPTIONAL REGULATOR PKSA"/>
    <property type="match status" value="1"/>
</dbReference>
<dbReference type="Gene3D" id="1.10.357.10">
    <property type="entry name" value="Tetracycline Repressor, domain 2"/>
    <property type="match status" value="1"/>
</dbReference>
<evidence type="ECO:0000256" key="1">
    <source>
        <dbReference type="ARBA" id="ARBA00023125"/>
    </source>
</evidence>
<evidence type="ECO:0000256" key="2">
    <source>
        <dbReference type="PROSITE-ProRule" id="PRU00335"/>
    </source>
</evidence>
<evidence type="ECO:0000313" key="6">
    <source>
        <dbReference type="Proteomes" id="UP000675781"/>
    </source>
</evidence>
<dbReference type="SUPFAM" id="SSF46689">
    <property type="entry name" value="Homeodomain-like"/>
    <property type="match status" value="1"/>
</dbReference>